<dbReference type="EMBL" id="CP061799">
    <property type="protein sequence ID" value="QTA78001.1"/>
    <property type="molecule type" value="Genomic_DNA"/>
</dbReference>
<dbReference type="KEGG" id="dli:dnl_02060"/>
<evidence type="ECO:0000256" key="2">
    <source>
        <dbReference type="ARBA" id="ARBA00022475"/>
    </source>
</evidence>
<dbReference type="HAMAP" id="MF_01844">
    <property type="entry name" value="NhaA"/>
    <property type="match status" value="1"/>
</dbReference>
<comment type="function">
    <text evidence="6">Na(+)/H(+) antiporter that extrudes sodium in exchange for external protons.</text>
</comment>
<dbReference type="Proteomes" id="UP000663720">
    <property type="component" value="Chromosome"/>
</dbReference>
<dbReference type="RefSeq" id="WP_207689913.1">
    <property type="nucleotide sequence ID" value="NZ_CP061799.1"/>
</dbReference>
<keyword evidence="6" id="KW-0406">Ion transport</keyword>
<comment type="catalytic activity">
    <reaction evidence="6">
        <text>Na(+)(in) + 2 H(+)(out) = Na(+)(out) + 2 H(+)(in)</text>
        <dbReference type="Rhea" id="RHEA:29251"/>
        <dbReference type="ChEBI" id="CHEBI:15378"/>
        <dbReference type="ChEBI" id="CHEBI:29101"/>
    </reaction>
</comment>
<keyword evidence="6" id="KW-0050">Antiport</keyword>
<evidence type="ECO:0000256" key="1">
    <source>
        <dbReference type="ARBA" id="ARBA00004429"/>
    </source>
</evidence>
<evidence type="ECO:0000256" key="4">
    <source>
        <dbReference type="ARBA" id="ARBA00022989"/>
    </source>
</evidence>
<dbReference type="InterPro" id="IPR004670">
    <property type="entry name" value="NhaA"/>
</dbReference>
<evidence type="ECO:0000313" key="7">
    <source>
        <dbReference type="EMBL" id="QTA78001.1"/>
    </source>
</evidence>
<feature type="transmembrane region" description="Helical" evidence="6">
    <location>
        <begin position="137"/>
        <end position="158"/>
    </location>
</feature>
<dbReference type="Pfam" id="PF06965">
    <property type="entry name" value="Na_H_antiport_1"/>
    <property type="match status" value="1"/>
</dbReference>
<gene>
    <name evidence="6 7" type="primary">nhaA</name>
    <name evidence="7" type="ORF">dnl_02060</name>
</gene>
<feature type="transmembrane region" description="Helical" evidence="6">
    <location>
        <begin position="221"/>
        <end position="250"/>
    </location>
</feature>
<dbReference type="InterPro" id="IPR023171">
    <property type="entry name" value="Na/H_antiporter_dom_sf"/>
</dbReference>
<feature type="transmembrane region" description="Helical" evidence="6">
    <location>
        <begin position="392"/>
        <end position="411"/>
    </location>
</feature>
<comment type="subcellular location">
    <subcellularLocation>
        <location evidence="1">Cell inner membrane</location>
        <topology evidence="1">Multi-pass membrane protein</topology>
    </subcellularLocation>
    <subcellularLocation>
        <location evidence="6">Cell membrane</location>
        <topology evidence="6">Multi-pass membrane protein</topology>
    </subcellularLocation>
</comment>
<feature type="transmembrane region" description="Helical" evidence="6">
    <location>
        <begin position="319"/>
        <end position="337"/>
    </location>
</feature>
<sequence>MESNYSEDQPGIIKIFQPYQWFFSSEVASSVLLLFASISAVYLANSFIADTYNHFLHTEISLFAGKYYISKSLVHWINDGLMALFFFTVGLEIKREILVGELASFKQAMLPVVAAIGGMIVPGLIYMFFNYKTPGAGGWAVPMATDIAFSLGAVALFGKRLPVSLRIFLTAFAIADDLGAVIIIAVFYTKNIAWYYVIISLCFVLALVLANLLWIRWLPLYLILGTGTWLAVMGSGFHATIAGVIVALTIPARGKYNTFKFVQEVKSIMDDFKCHDEQCKNKDNILLNEGHLNSVLTLEMACHNVETPLQRLERSLHPWVVYMVLPLFAFGNAGLSFEGMNISAIIHPVSMGIVLGLFIGKPLGITLLSFIAVKTRLASLPDDVKWNQVIGVSMLGGIGFTMSLFIADIAFTSADFLNYAKLGTLSGSMLSLIGGMVFLGFYSRKSGETQ</sequence>
<feature type="transmembrane region" description="Helical" evidence="6">
    <location>
        <begin position="165"/>
        <end position="188"/>
    </location>
</feature>
<feature type="transmembrane region" description="Helical" evidence="6">
    <location>
        <begin position="349"/>
        <end position="372"/>
    </location>
</feature>
<dbReference type="GO" id="GO:0006885">
    <property type="term" value="P:regulation of pH"/>
    <property type="evidence" value="ECO:0007669"/>
    <property type="project" value="UniProtKB-UniRule"/>
</dbReference>
<dbReference type="PANTHER" id="PTHR30341:SF0">
    <property type="entry name" value="NA(+)_H(+) ANTIPORTER NHAA"/>
    <property type="match status" value="1"/>
</dbReference>
<dbReference type="NCBIfam" id="TIGR00773">
    <property type="entry name" value="NhaA"/>
    <property type="match status" value="1"/>
</dbReference>
<keyword evidence="8" id="KW-1185">Reference proteome</keyword>
<dbReference type="PANTHER" id="PTHR30341">
    <property type="entry name" value="SODIUM ION/PROTON ANTIPORTER NHAA-RELATED"/>
    <property type="match status" value="1"/>
</dbReference>
<keyword evidence="6" id="KW-0915">Sodium</keyword>
<dbReference type="GO" id="GO:0005886">
    <property type="term" value="C:plasma membrane"/>
    <property type="evidence" value="ECO:0007669"/>
    <property type="project" value="UniProtKB-SubCell"/>
</dbReference>
<dbReference type="Gene3D" id="1.20.1530.10">
    <property type="entry name" value="Na+/H+ antiporter like domain"/>
    <property type="match status" value="1"/>
</dbReference>
<evidence type="ECO:0000256" key="6">
    <source>
        <dbReference type="HAMAP-Rule" id="MF_01844"/>
    </source>
</evidence>
<evidence type="ECO:0000256" key="5">
    <source>
        <dbReference type="ARBA" id="ARBA00023136"/>
    </source>
</evidence>
<reference evidence="7" key="1">
    <citation type="journal article" date="2021" name="Microb. Physiol.">
        <title>Proteogenomic Insights into the Physiology of Marine, Sulfate-Reducing, Filamentous Desulfonema limicola and Desulfonema magnum.</title>
        <authorList>
            <person name="Schnaars V."/>
            <person name="Wohlbrand L."/>
            <person name="Scheve S."/>
            <person name="Hinrichs C."/>
            <person name="Reinhardt R."/>
            <person name="Rabus R."/>
        </authorList>
    </citation>
    <scope>NUCLEOTIDE SEQUENCE</scope>
    <source>
        <strain evidence="7">5ac10</strain>
    </source>
</reference>
<protein>
    <recommendedName>
        <fullName evidence="6">Na(+)/H(+) antiporter NhaA</fullName>
    </recommendedName>
    <alternativeName>
        <fullName evidence="6">Sodium/proton antiporter NhaA</fullName>
    </alternativeName>
</protein>
<accession>A0A975B3C0</accession>
<organism evidence="7 8">
    <name type="scientific">Desulfonema limicola</name>
    <dbReference type="NCBI Taxonomy" id="45656"/>
    <lineage>
        <taxon>Bacteria</taxon>
        <taxon>Pseudomonadati</taxon>
        <taxon>Thermodesulfobacteriota</taxon>
        <taxon>Desulfobacteria</taxon>
        <taxon>Desulfobacterales</taxon>
        <taxon>Desulfococcaceae</taxon>
        <taxon>Desulfonema</taxon>
    </lineage>
</organism>
<name>A0A975B3C0_9BACT</name>
<feature type="transmembrane region" description="Helical" evidence="6">
    <location>
        <begin position="423"/>
        <end position="442"/>
    </location>
</feature>
<feature type="transmembrane region" description="Helical" evidence="6">
    <location>
        <begin position="21"/>
        <end position="44"/>
    </location>
</feature>
<proteinExistence type="inferred from homology"/>
<evidence type="ECO:0000313" key="8">
    <source>
        <dbReference type="Proteomes" id="UP000663720"/>
    </source>
</evidence>
<feature type="transmembrane region" description="Helical" evidence="6">
    <location>
        <begin position="112"/>
        <end position="131"/>
    </location>
</feature>
<dbReference type="AlphaFoldDB" id="A0A975B3C0"/>
<evidence type="ECO:0000256" key="3">
    <source>
        <dbReference type="ARBA" id="ARBA00022692"/>
    </source>
</evidence>
<feature type="transmembrane region" description="Helical" evidence="6">
    <location>
        <begin position="73"/>
        <end position="91"/>
    </location>
</feature>
<feature type="transmembrane region" description="Helical" evidence="6">
    <location>
        <begin position="194"/>
        <end position="214"/>
    </location>
</feature>
<comment type="similarity">
    <text evidence="6">Belongs to the NhaA Na(+)/H(+) (TC 2.A.33) antiporter family.</text>
</comment>
<keyword evidence="2 6" id="KW-1003">Cell membrane</keyword>
<keyword evidence="6" id="KW-0739">Sodium transport</keyword>
<keyword evidence="6" id="KW-0813">Transport</keyword>
<dbReference type="GO" id="GO:0015385">
    <property type="term" value="F:sodium:proton antiporter activity"/>
    <property type="evidence" value="ECO:0007669"/>
    <property type="project" value="UniProtKB-UniRule"/>
</dbReference>
<keyword evidence="5 6" id="KW-0472">Membrane</keyword>
<keyword evidence="4 6" id="KW-1133">Transmembrane helix</keyword>
<keyword evidence="3 6" id="KW-0812">Transmembrane</keyword>